<gene>
    <name evidence="2" type="ORF">SAMN05216499_1413</name>
</gene>
<reference evidence="2 3" key="1">
    <citation type="submission" date="2016-11" db="EMBL/GenBank/DDBJ databases">
        <authorList>
            <person name="Jaros S."/>
            <person name="Januszkiewicz K."/>
            <person name="Wedrychowicz H."/>
        </authorList>
    </citation>
    <scope>NUCLEOTIDE SEQUENCE [LARGE SCALE GENOMIC DNA]</scope>
    <source>
        <strain evidence="2 3">CGMCC 4.2025</strain>
    </source>
</reference>
<evidence type="ECO:0000313" key="3">
    <source>
        <dbReference type="Proteomes" id="UP000184111"/>
    </source>
</evidence>
<accession>A0A1M7QRY5</accession>
<evidence type="ECO:0000313" key="2">
    <source>
        <dbReference type="EMBL" id="SHN34332.1"/>
    </source>
</evidence>
<dbReference type="Pfam" id="PF08751">
    <property type="entry name" value="TrwC"/>
    <property type="match status" value="1"/>
</dbReference>
<dbReference type="RefSeq" id="WP_107415929.1">
    <property type="nucleotide sequence ID" value="NZ_FRBI01000041.1"/>
</dbReference>
<dbReference type="SUPFAM" id="SSF55464">
    <property type="entry name" value="Origin of replication-binding domain, RBD-like"/>
    <property type="match status" value="1"/>
</dbReference>
<name>A0A1M7QRY5_9ACTN</name>
<dbReference type="NCBIfam" id="NF041492">
    <property type="entry name" value="MobF"/>
    <property type="match status" value="1"/>
</dbReference>
<protein>
    <submittedName>
        <fullName evidence="2">Conjugative relaxase domain-containing protein, TrwC/TraI family</fullName>
    </submittedName>
</protein>
<feature type="domain" description="TrwC relaxase" evidence="1">
    <location>
        <begin position="9"/>
        <end position="326"/>
    </location>
</feature>
<sequence length="334" mass="36362">MSIARVSPGSAYRYYVKSVAVGDGGRDRRTVPLPVGQEAAGVPAGEWTGRGAPLLGLSGVVTEAEMEALFGQGLHPHPELLDPGVPAGKVPAVRLGRAFIRPTYDDDQEPEAVVPDDDGKVRPGRRRGPVAVFDLVPRPPVSVSLLRALGDDATVAVIDASHDVAVADVLAWLEGEAVVVYSGPGGIRWERPVGGLVVARFRHHDSRHRMPLLHDHLVVSVKVLRADGKWGHLDSRRLYAHVVAAGALYNQRVLEEVCARLGLATEPRTPTQGLRPVMEIAGVPPELIDWTATRQRDTAVLLEQAEAEYTADHGYPPTARVRSRLMKRRRRRCR</sequence>
<organism evidence="2 3">
    <name type="scientific">Actinacidiphila paucisporea</name>
    <dbReference type="NCBI Taxonomy" id="310782"/>
    <lineage>
        <taxon>Bacteria</taxon>
        <taxon>Bacillati</taxon>
        <taxon>Actinomycetota</taxon>
        <taxon>Actinomycetes</taxon>
        <taxon>Kitasatosporales</taxon>
        <taxon>Streptomycetaceae</taxon>
        <taxon>Actinacidiphila</taxon>
    </lineage>
</organism>
<dbReference type="EMBL" id="FRBI01000041">
    <property type="protein sequence ID" value="SHN34332.1"/>
    <property type="molecule type" value="Genomic_DNA"/>
</dbReference>
<dbReference type="Proteomes" id="UP000184111">
    <property type="component" value="Unassembled WGS sequence"/>
</dbReference>
<dbReference type="AlphaFoldDB" id="A0A1M7QRY5"/>
<dbReference type="InterPro" id="IPR014862">
    <property type="entry name" value="TrwC"/>
</dbReference>
<proteinExistence type="predicted"/>
<keyword evidence="3" id="KW-1185">Reference proteome</keyword>
<evidence type="ECO:0000259" key="1">
    <source>
        <dbReference type="Pfam" id="PF08751"/>
    </source>
</evidence>
<dbReference type="STRING" id="310782.SAMN05216499_1413"/>